<evidence type="ECO:0000313" key="2">
    <source>
        <dbReference type="Proteomes" id="UP000589520"/>
    </source>
</evidence>
<keyword evidence="2" id="KW-1185">Reference proteome</keyword>
<evidence type="ECO:0000313" key="1">
    <source>
        <dbReference type="EMBL" id="NYF79745.1"/>
    </source>
</evidence>
<dbReference type="EMBL" id="JACCCW010000002">
    <property type="protein sequence ID" value="NYF79745.1"/>
    <property type="molecule type" value="Genomic_DNA"/>
</dbReference>
<comment type="caution">
    <text evidence="1">The sequence shown here is derived from an EMBL/GenBank/DDBJ whole genome shotgun (WGS) entry which is preliminary data.</text>
</comment>
<organism evidence="1 2">
    <name type="scientific">Granulicella arctica</name>
    <dbReference type="NCBI Taxonomy" id="940613"/>
    <lineage>
        <taxon>Bacteria</taxon>
        <taxon>Pseudomonadati</taxon>
        <taxon>Acidobacteriota</taxon>
        <taxon>Terriglobia</taxon>
        <taxon>Terriglobales</taxon>
        <taxon>Acidobacteriaceae</taxon>
        <taxon>Granulicella</taxon>
    </lineage>
</organism>
<accession>A0A7Y9PH12</accession>
<proteinExistence type="predicted"/>
<reference evidence="1 2" key="1">
    <citation type="submission" date="2020-07" db="EMBL/GenBank/DDBJ databases">
        <title>Genomic Encyclopedia of Type Strains, Phase IV (KMG-V): Genome sequencing to study the core and pangenomes of soil and plant-associated prokaryotes.</title>
        <authorList>
            <person name="Whitman W."/>
        </authorList>
    </citation>
    <scope>NUCLEOTIDE SEQUENCE [LARGE SCALE GENOMIC DNA]</scope>
    <source>
        <strain evidence="1 2">X4EP2</strain>
    </source>
</reference>
<dbReference type="RefSeq" id="WP_179490615.1">
    <property type="nucleotide sequence ID" value="NZ_JACCCW010000002.1"/>
</dbReference>
<protein>
    <submittedName>
        <fullName evidence="1">Uncharacterized protein with HEPN domain</fullName>
    </submittedName>
</protein>
<dbReference type="Proteomes" id="UP000589520">
    <property type="component" value="Unassembled WGS sequence"/>
</dbReference>
<name>A0A7Y9PH12_9BACT</name>
<gene>
    <name evidence="1" type="ORF">HDF17_002065</name>
</gene>
<sequence length="101" mass="11272">MTDTNDSEFPDFDTMTPADFERYLPDFFAASSNGRVSSDPKLQQFLADNPDCAALVRDLEAIAEAARAILEPVEEPSDLIWDNLQKKLQAEAVAMKPDHKN</sequence>
<dbReference type="AlphaFoldDB" id="A0A7Y9PH12"/>